<gene>
    <name evidence="3" type="ORF">CKALI_06630</name>
</gene>
<dbReference type="PANTHER" id="PTHR30590">
    <property type="entry name" value="INNER MEMBRANE PROTEIN"/>
    <property type="match status" value="1"/>
</dbReference>
<name>A0A6B8W433_9CORY</name>
<dbReference type="InterPro" id="IPR007349">
    <property type="entry name" value="DUF418"/>
</dbReference>
<proteinExistence type="predicted"/>
<feature type="transmembrane region" description="Helical" evidence="1">
    <location>
        <begin position="263"/>
        <end position="283"/>
    </location>
</feature>
<feature type="transmembrane region" description="Helical" evidence="1">
    <location>
        <begin position="210"/>
        <end position="242"/>
    </location>
</feature>
<dbReference type="Proteomes" id="UP000427071">
    <property type="component" value="Chromosome"/>
</dbReference>
<dbReference type="PANTHER" id="PTHR30590:SF2">
    <property type="entry name" value="INNER MEMBRANE PROTEIN"/>
    <property type="match status" value="1"/>
</dbReference>
<sequence>MPQAVSATPSRILSPDFARGLTLLGIAGANLATAWAPVNDAPLASLMGGVVDGSVADKIAVMIGAMFLHVRGLPMFATLLGFGIGLISMSLYRRQYPLAAARKLIAKRYGFLALFGLVHCIFMFYGDIMFGYGLIGMLLALCIAVRDKPLLISAAVLMGLNLLLFLALGVAFLFFSDAMSGNALSAGGMLGTGAFSEQLPWIDDSYWGQLFMGAILAVATPFSLPQLIMMIGPLMLIGFVAARRGVLTDVETYRRWLQISAGVALGVMVCIGVPLGLAGIGVLPKEWELGLFMLNQGFGIFTGPGIVAMIALAAEPLQRRLNEGGTLPAPLVAVQALGKRSMSGYVLQSLLCMIFVTNYSLGIGQGKGAADTLAIAAVIWLVSVVLAYALELLGKKGPLEYLHRRLSYGHEGLPQVYQPVPAQR</sequence>
<dbReference type="KEGG" id="ckw:CKALI_06630"/>
<keyword evidence="1" id="KW-1133">Transmembrane helix</keyword>
<protein>
    <recommendedName>
        <fullName evidence="2">DUF418 domain-containing protein</fullName>
    </recommendedName>
</protein>
<keyword evidence="4" id="KW-1185">Reference proteome</keyword>
<feature type="transmembrane region" description="Helical" evidence="1">
    <location>
        <begin position="72"/>
        <end position="92"/>
    </location>
</feature>
<dbReference type="Pfam" id="PF04235">
    <property type="entry name" value="DUF418"/>
    <property type="match status" value="1"/>
</dbReference>
<feature type="transmembrane region" description="Helical" evidence="1">
    <location>
        <begin position="152"/>
        <end position="175"/>
    </location>
</feature>
<feature type="transmembrane region" description="Helical" evidence="1">
    <location>
        <begin position="373"/>
        <end position="394"/>
    </location>
</feature>
<dbReference type="AlphaFoldDB" id="A0A6B8W433"/>
<organism evidence="3 4">
    <name type="scientific">Corynebacterium kalinowskii</name>
    <dbReference type="NCBI Taxonomy" id="2675216"/>
    <lineage>
        <taxon>Bacteria</taxon>
        <taxon>Bacillati</taxon>
        <taxon>Actinomycetota</taxon>
        <taxon>Actinomycetes</taxon>
        <taxon>Mycobacteriales</taxon>
        <taxon>Corynebacteriaceae</taxon>
        <taxon>Corynebacterium</taxon>
    </lineage>
</organism>
<feature type="transmembrane region" description="Helical" evidence="1">
    <location>
        <begin position="130"/>
        <end position="145"/>
    </location>
</feature>
<evidence type="ECO:0000313" key="4">
    <source>
        <dbReference type="Proteomes" id="UP000427071"/>
    </source>
</evidence>
<accession>A0A6B8W433</accession>
<keyword evidence="1" id="KW-0812">Transmembrane</keyword>
<feature type="transmembrane region" description="Helical" evidence="1">
    <location>
        <begin position="21"/>
        <end position="38"/>
    </location>
</feature>
<feature type="domain" description="DUF418" evidence="2">
    <location>
        <begin position="241"/>
        <end position="409"/>
    </location>
</feature>
<reference evidence="4" key="1">
    <citation type="submission" date="2019-11" db="EMBL/GenBank/DDBJ databases">
        <title>Complete genome sequence of Corynebacterium kalinowskii 1959, a novel Corynebacterium species isolated from soil of a small paddock in Vilsendorf, Germany.</title>
        <authorList>
            <person name="Schaffert L."/>
            <person name="Ruwe M."/>
            <person name="Milse J."/>
            <person name="Hanuschka K."/>
            <person name="Ortseifen V."/>
            <person name="Droste J."/>
            <person name="Brandt D."/>
            <person name="Schlueter L."/>
            <person name="Kutter Y."/>
            <person name="Vinke S."/>
            <person name="Viehoefer P."/>
            <person name="Jacob L."/>
            <person name="Luebke N.-C."/>
            <person name="Schulte-Berndt E."/>
            <person name="Hain C."/>
            <person name="Linder M."/>
            <person name="Schmidt P."/>
            <person name="Wollenschlaeger L."/>
            <person name="Luttermann T."/>
            <person name="Thieme E."/>
            <person name="Hassa J."/>
            <person name="Haak M."/>
            <person name="Wittchen M."/>
            <person name="Mentz A."/>
            <person name="Persicke M."/>
            <person name="Busche T."/>
            <person name="Ruckert C."/>
        </authorList>
    </citation>
    <scope>NUCLEOTIDE SEQUENCE [LARGE SCALE GENOMIC DNA]</scope>
    <source>
        <strain evidence="4">1959</strain>
    </source>
</reference>
<evidence type="ECO:0000259" key="2">
    <source>
        <dbReference type="Pfam" id="PF04235"/>
    </source>
</evidence>
<dbReference type="RefSeq" id="WP_156192532.1">
    <property type="nucleotide sequence ID" value="NZ_CP046452.1"/>
</dbReference>
<dbReference type="InterPro" id="IPR052529">
    <property type="entry name" value="Bact_Transport_Assoc"/>
</dbReference>
<feature type="transmembrane region" description="Helical" evidence="1">
    <location>
        <begin position="289"/>
        <end position="314"/>
    </location>
</feature>
<dbReference type="EMBL" id="CP046452">
    <property type="protein sequence ID" value="QGU02188.1"/>
    <property type="molecule type" value="Genomic_DNA"/>
</dbReference>
<keyword evidence="1" id="KW-0472">Membrane</keyword>
<feature type="transmembrane region" description="Helical" evidence="1">
    <location>
        <begin position="345"/>
        <end position="361"/>
    </location>
</feature>
<evidence type="ECO:0000256" key="1">
    <source>
        <dbReference type="SAM" id="Phobius"/>
    </source>
</evidence>
<feature type="transmembrane region" description="Helical" evidence="1">
    <location>
        <begin position="104"/>
        <end position="124"/>
    </location>
</feature>
<evidence type="ECO:0000313" key="3">
    <source>
        <dbReference type="EMBL" id="QGU02188.1"/>
    </source>
</evidence>